<accession>A0ABQ9EA79</accession>
<comment type="caution">
    <text evidence="10">The sequence shown here is derived from an EMBL/GenBank/DDBJ whole genome shotgun (WGS) entry which is preliminary data.</text>
</comment>
<evidence type="ECO:0000259" key="8">
    <source>
        <dbReference type="PROSITE" id="PS50238"/>
    </source>
</evidence>
<evidence type="ECO:0000256" key="3">
    <source>
        <dbReference type="PROSITE-ProRule" id="PRU00192"/>
    </source>
</evidence>
<name>A0ABQ9EA79_TEGGR</name>
<dbReference type="InterPro" id="IPR001452">
    <property type="entry name" value="SH3_domain"/>
</dbReference>
<dbReference type="SUPFAM" id="SSF103657">
    <property type="entry name" value="BAR/IMD domain-like"/>
    <property type="match status" value="1"/>
</dbReference>
<keyword evidence="2 4" id="KW-0175">Coiled coil</keyword>
<organism evidence="10 11">
    <name type="scientific">Tegillarca granosa</name>
    <name type="common">Malaysian cockle</name>
    <name type="synonym">Anadara granosa</name>
    <dbReference type="NCBI Taxonomy" id="220873"/>
    <lineage>
        <taxon>Eukaryota</taxon>
        <taxon>Metazoa</taxon>
        <taxon>Spiralia</taxon>
        <taxon>Lophotrochozoa</taxon>
        <taxon>Mollusca</taxon>
        <taxon>Bivalvia</taxon>
        <taxon>Autobranchia</taxon>
        <taxon>Pteriomorphia</taxon>
        <taxon>Arcoida</taxon>
        <taxon>Arcoidea</taxon>
        <taxon>Arcidae</taxon>
        <taxon>Tegillarca</taxon>
    </lineage>
</organism>
<reference evidence="10 11" key="1">
    <citation type="submission" date="2022-12" db="EMBL/GenBank/DDBJ databases">
        <title>Chromosome-level genome of Tegillarca granosa.</title>
        <authorList>
            <person name="Kim J."/>
        </authorList>
    </citation>
    <scope>NUCLEOTIDE SEQUENCE [LARGE SCALE GENOMIC DNA]</scope>
    <source>
        <strain evidence="10">Teg-2019</strain>
        <tissue evidence="10">Adductor muscle</tissue>
    </source>
</reference>
<evidence type="ECO:0000256" key="6">
    <source>
        <dbReference type="SAM" id="MobiDB-lite"/>
    </source>
</evidence>
<feature type="compositionally biased region" description="Acidic residues" evidence="6">
    <location>
        <begin position="538"/>
        <end position="554"/>
    </location>
</feature>
<dbReference type="SMART" id="SM00324">
    <property type="entry name" value="RhoGAP"/>
    <property type="match status" value="1"/>
</dbReference>
<feature type="region of interest" description="Disordered" evidence="6">
    <location>
        <begin position="616"/>
        <end position="641"/>
    </location>
</feature>
<protein>
    <recommendedName>
        <fullName evidence="12">SLIT-ROBO Rho GTPase-activating protein 1</fullName>
    </recommendedName>
</protein>
<evidence type="ECO:0000256" key="2">
    <source>
        <dbReference type="ARBA" id="ARBA00023054"/>
    </source>
</evidence>
<feature type="domain" description="SH3" evidence="7">
    <location>
        <begin position="557"/>
        <end position="616"/>
    </location>
</feature>
<dbReference type="InterPro" id="IPR027267">
    <property type="entry name" value="AH/BAR_dom_sf"/>
</dbReference>
<dbReference type="PROSITE" id="PS50238">
    <property type="entry name" value="RHOGAP"/>
    <property type="match status" value="1"/>
</dbReference>
<dbReference type="PRINTS" id="PR00452">
    <property type="entry name" value="SH3DOMAIN"/>
</dbReference>
<feature type="domain" description="F-BAR" evidence="9">
    <location>
        <begin position="1"/>
        <end position="152"/>
    </location>
</feature>
<feature type="compositionally biased region" description="Low complexity" evidence="6">
    <location>
        <begin position="867"/>
        <end position="882"/>
    </location>
</feature>
<dbReference type="PROSITE" id="PS51741">
    <property type="entry name" value="F_BAR"/>
    <property type="match status" value="1"/>
</dbReference>
<evidence type="ECO:0000256" key="5">
    <source>
        <dbReference type="SAM" id="Coils"/>
    </source>
</evidence>
<keyword evidence="11" id="KW-1185">Reference proteome</keyword>
<feature type="compositionally biased region" description="Polar residues" evidence="6">
    <location>
        <begin position="833"/>
        <end position="851"/>
    </location>
</feature>
<feature type="domain" description="Rho-GAP" evidence="8">
    <location>
        <begin position="331"/>
        <end position="517"/>
    </location>
</feature>
<proteinExistence type="predicted"/>
<keyword evidence="1 3" id="KW-0728">SH3 domain</keyword>
<dbReference type="PROSITE" id="PS50002">
    <property type="entry name" value="SH3"/>
    <property type="match status" value="1"/>
</dbReference>
<dbReference type="InterPro" id="IPR008936">
    <property type="entry name" value="Rho_GTPase_activation_prot"/>
</dbReference>
<feature type="compositionally biased region" description="Basic and acidic residues" evidence="6">
    <location>
        <begin position="616"/>
        <end position="627"/>
    </location>
</feature>
<evidence type="ECO:0008006" key="12">
    <source>
        <dbReference type="Google" id="ProtNLM"/>
    </source>
</evidence>
<evidence type="ECO:0000259" key="7">
    <source>
        <dbReference type="PROSITE" id="PS50002"/>
    </source>
</evidence>
<dbReference type="InterPro" id="IPR031160">
    <property type="entry name" value="F_BAR_dom"/>
</dbReference>
<evidence type="ECO:0000256" key="4">
    <source>
        <dbReference type="PROSITE-ProRule" id="PRU01077"/>
    </source>
</evidence>
<feature type="region of interest" description="Disordered" evidence="6">
    <location>
        <begin position="535"/>
        <end position="554"/>
    </location>
</feature>
<feature type="coiled-coil region" evidence="5">
    <location>
        <begin position="21"/>
        <end position="78"/>
    </location>
</feature>
<sequence length="937" mass="105611">MKTLTELQSAMKTYHTYQTESKQSEAKLRTVESQKSKLEQQLQGKNVSSNRKLKSFIRQTEKRQNKYSENKLKALKARNDYLLCIDSANGAINKYFSDDISDLMDCMDFGFHNSVRCCMMFYQSLHKNMSKSHLNAVEVVNKCVSDIDAQADKQRFIELHNAAFMLPKKFDFQPCRGDEVQQISAQKPVQDDILQRYHAIGDRLNCLRLENDETWKTLEATEKSLNEKINTNDYDVSSFFVDENQPPKSPHEFAKRRGDRLELEQFYIGKFRSYTLSCNQIARLQAKYSAIQKAVGDNISNSGRPPSLPPKPKKRRIGRSPLVGQPKLFGGSLEEYIEATNQDIPLIIKSCIRAINLYGMHHQGIFRISGAQVEINEFKADFEKGHDPLVDVDPSDINSVAGVLKLYFRELREPLFPLPLFDELVACSKQDDSQRIEKIKELLSPLHRSIIIVMRYLFAFLNHLSEYSDENMMDAYNLAICFGPTLLPIPPDRDQVSYQTNVHEVIKTIIMHHEEIFPNDGSGDVYEKCILEDRDTPDATEDEDTSSIHSDDEEEDAEIFEAIALYDFEGRTERELSFKKGDSLLLYNQMSKDWWEGCSNGKEGLIPDKYISLKHPPEDRKSLEENKTSSSTLPFKGSRKFSTEEMPLEKNVSVSQPNISVTEIDESKPSETSVEKVVASQKLSSSEIKEEEKIITTVTKEENSVISGSDDKPVEFKRQVSNPDAITEEISADIDKALAEVVSGLSSLEMQQRSDKRFSLPTVKHKPTAKVTPDLVLDLPEGSNSSSPQEGSEPDSPTSTADTFAKSNQGTLKKAVSVPRNISGSGEILETDFMTSTPMLSTFSSLKQGSPSLGLRTHASEQRVIEYSPSPYMSQSSSHPTPSYTPPPAHPQPPPPVAEKPKPPIKAKPPIMKKPSRSPDVSRRMPQTGTTQSQETQ</sequence>
<dbReference type="SUPFAM" id="SSF48350">
    <property type="entry name" value="GTPase activation domain, GAP"/>
    <property type="match status" value="1"/>
</dbReference>
<dbReference type="Gene3D" id="2.30.30.40">
    <property type="entry name" value="SH3 Domains"/>
    <property type="match status" value="1"/>
</dbReference>
<evidence type="ECO:0000313" key="11">
    <source>
        <dbReference type="Proteomes" id="UP001217089"/>
    </source>
</evidence>
<dbReference type="SMART" id="SM00326">
    <property type="entry name" value="SH3"/>
    <property type="match status" value="1"/>
</dbReference>
<evidence type="ECO:0000256" key="1">
    <source>
        <dbReference type="ARBA" id="ARBA00022443"/>
    </source>
</evidence>
<dbReference type="InterPro" id="IPR036028">
    <property type="entry name" value="SH3-like_dom_sf"/>
</dbReference>
<feature type="compositionally biased region" description="Polar residues" evidence="6">
    <location>
        <begin position="782"/>
        <end position="811"/>
    </location>
</feature>
<dbReference type="InterPro" id="IPR051627">
    <property type="entry name" value="SLIT-ROBO_RhoGAP"/>
</dbReference>
<dbReference type="PRINTS" id="PR01887">
    <property type="entry name" value="SPECTRNALPHA"/>
</dbReference>
<dbReference type="PANTHER" id="PTHR14166">
    <property type="entry name" value="SLIT-ROBO RHO GTPASE ACTIVATING PROTEIN"/>
    <property type="match status" value="1"/>
</dbReference>
<feature type="compositionally biased region" description="Pro residues" evidence="6">
    <location>
        <begin position="883"/>
        <end position="898"/>
    </location>
</feature>
<evidence type="ECO:0000259" key="9">
    <source>
        <dbReference type="PROSITE" id="PS51741"/>
    </source>
</evidence>
<dbReference type="SUPFAM" id="SSF50044">
    <property type="entry name" value="SH3-domain"/>
    <property type="match status" value="1"/>
</dbReference>
<dbReference type="EMBL" id="JARBDR010000918">
    <property type="protein sequence ID" value="KAJ8302227.1"/>
    <property type="molecule type" value="Genomic_DNA"/>
</dbReference>
<dbReference type="Proteomes" id="UP001217089">
    <property type="component" value="Unassembled WGS sequence"/>
</dbReference>
<dbReference type="CDD" id="cd11809">
    <property type="entry name" value="SH3_srGAP"/>
    <property type="match status" value="1"/>
</dbReference>
<gene>
    <name evidence="10" type="ORF">KUTeg_021214</name>
</gene>
<dbReference type="Pfam" id="PF00620">
    <property type="entry name" value="RhoGAP"/>
    <property type="match status" value="1"/>
</dbReference>
<evidence type="ECO:0000313" key="10">
    <source>
        <dbReference type="EMBL" id="KAJ8302227.1"/>
    </source>
</evidence>
<feature type="region of interest" description="Disordered" evidence="6">
    <location>
        <begin position="748"/>
        <end position="937"/>
    </location>
</feature>
<feature type="compositionally biased region" description="Polar residues" evidence="6">
    <location>
        <begin position="925"/>
        <end position="937"/>
    </location>
</feature>
<dbReference type="Pfam" id="PF00018">
    <property type="entry name" value="SH3_1"/>
    <property type="match status" value="1"/>
</dbReference>
<dbReference type="Gene3D" id="1.20.1270.60">
    <property type="entry name" value="Arfaptin homology (AH) domain/BAR domain"/>
    <property type="match status" value="1"/>
</dbReference>
<dbReference type="InterPro" id="IPR000198">
    <property type="entry name" value="RhoGAP_dom"/>
</dbReference>
<feature type="region of interest" description="Disordered" evidence="6">
    <location>
        <begin position="296"/>
        <end position="321"/>
    </location>
</feature>
<dbReference type="Gene3D" id="1.10.555.10">
    <property type="entry name" value="Rho GTPase activation protein"/>
    <property type="match status" value="1"/>
</dbReference>